<proteinExistence type="inferred from homology"/>
<gene>
    <name evidence="8" type="ORF">ACFQRG_03600</name>
</gene>
<dbReference type="EMBL" id="JBHTCO010000004">
    <property type="protein sequence ID" value="MFC7392056.1"/>
    <property type="molecule type" value="Genomic_DNA"/>
</dbReference>
<feature type="transmembrane region" description="Helical" evidence="6">
    <location>
        <begin position="5"/>
        <end position="25"/>
    </location>
</feature>
<evidence type="ECO:0000256" key="3">
    <source>
        <dbReference type="ARBA" id="ARBA00022692"/>
    </source>
</evidence>
<evidence type="ECO:0000256" key="2">
    <source>
        <dbReference type="ARBA" id="ARBA00009399"/>
    </source>
</evidence>
<sequence length="141" mass="16097">MNRSFFRFLLVGVFNTIIGLSIMFLCLHVLGFSYFLSTAIGNTIGAIVSYTLNRRYTFKSNKSISKSGFLFIIVVGSCYIISYYLSMVISTWISKFFYTFPRDDAAALLGAVLYTVTNYFGQKFIVFQNNSEKNVKKNIRT</sequence>
<evidence type="ECO:0000313" key="9">
    <source>
        <dbReference type="Proteomes" id="UP001596505"/>
    </source>
</evidence>
<name>A0ABW2PXV8_9BACL</name>
<keyword evidence="4 6" id="KW-1133">Transmembrane helix</keyword>
<dbReference type="InterPro" id="IPR051401">
    <property type="entry name" value="GtrA_CellWall_Glycosyl"/>
</dbReference>
<feature type="transmembrane region" description="Helical" evidence="6">
    <location>
        <begin position="64"/>
        <end position="85"/>
    </location>
</feature>
<evidence type="ECO:0000256" key="4">
    <source>
        <dbReference type="ARBA" id="ARBA00022989"/>
    </source>
</evidence>
<keyword evidence="5 6" id="KW-0472">Membrane</keyword>
<evidence type="ECO:0000256" key="5">
    <source>
        <dbReference type="ARBA" id="ARBA00023136"/>
    </source>
</evidence>
<feature type="domain" description="GtrA/DPMS transmembrane" evidence="7">
    <location>
        <begin position="7"/>
        <end position="127"/>
    </location>
</feature>
<evidence type="ECO:0000313" key="8">
    <source>
        <dbReference type="EMBL" id="MFC7392056.1"/>
    </source>
</evidence>
<accession>A0ABW2PXV8</accession>
<dbReference type="PANTHER" id="PTHR38459">
    <property type="entry name" value="PROPHAGE BACTOPRENOL-LINKED GLUCOSE TRANSLOCASE HOMOLOG"/>
    <property type="match status" value="1"/>
</dbReference>
<reference evidence="9" key="1">
    <citation type="journal article" date="2019" name="Int. J. Syst. Evol. Microbiol.">
        <title>The Global Catalogue of Microorganisms (GCM) 10K type strain sequencing project: providing services to taxonomists for standard genome sequencing and annotation.</title>
        <authorList>
            <consortium name="The Broad Institute Genomics Platform"/>
            <consortium name="The Broad Institute Genome Sequencing Center for Infectious Disease"/>
            <person name="Wu L."/>
            <person name="Ma J."/>
        </authorList>
    </citation>
    <scope>NUCLEOTIDE SEQUENCE [LARGE SCALE GENOMIC DNA]</scope>
    <source>
        <strain evidence="9">CGMCC 1.16305</strain>
    </source>
</reference>
<dbReference type="PANTHER" id="PTHR38459:SF1">
    <property type="entry name" value="PROPHAGE BACTOPRENOL-LINKED GLUCOSE TRANSLOCASE HOMOLOG"/>
    <property type="match status" value="1"/>
</dbReference>
<evidence type="ECO:0000259" key="7">
    <source>
        <dbReference type="Pfam" id="PF04138"/>
    </source>
</evidence>
<comment type="caution">
    <text evidence="8">The sequence shown here is derived from an EMBL/GenBank/DDBJ whole genome shotgun (WGS) entry which is preliminary data.</text>
</comment>
<dbReference type="Proteomes" id="UP001596505">
    <property type="component" value="Unassembled WGS sequence"/>
</dbReference>
<organism evidence="8 9">
    <name type="scientific">Scopulibacillus cellulosilyticus</name>
    <dbReference type="NCBI Taxonomy" id="2665665"/>
    <lineage>
        <taxon>Bacteria</taxon>
        <taxon>Bacillati</taxon>
        <taxon>Bacillota</taxon>
        <taxon>Bacilli</taxon>
        <taxon>Bacillales</taxon>
        <taxon>Sporolactobacillaceae</taxon>
        <taxon>Scopulibacillus</taxon>
    </lineage>
</organism>
<comment type="subcellular location">
    <subcellularLocation>
        <location evidence="1">Membrane</location>
        <topology evidence="1">Multi-pass membrane protein</topology>
    </subcellularLocation>
</comment>
<keyword evidence="9" id="KW-1185">Reference proteome</keyword>
<feature type="transmembrane region" description="Helical" evidence="6">
    <location>
        <begin position="105"/>
        <end position="127"/>
    </location>
</feature>
<evidence type="ECO:0000256" key="1">
    <source>
        <dbReference type="ARBA" id="ARBA00004141"/>
    </source>
</evidence>
<evidence type="ECO:0000256" key="6">
    <source>
        <dbReference type="SAM" id="Phobius"/>
    </source>
</evidence>
<feature type="transmembrane region" description="Helical" evidence="6">
    <location>
        <begin position="31"/>
        <end position="52"/>
    </location>
</feature>
<protein>
    <submittedName>
        <fullName evidence="8">GtrA family protein</fullName>
    </submittedName>
</protein>
<keyword evidence="3 6" id="KW-0812">Transmembrane</keyword>
<dbReference type="Pfam" id="PF04138">
    <property type="entry name" value="GtrA_DPMS_TM"/>
    <property type="match status" value="1"/>
</dbReference>
<dbReference type="InterPro" id="IPR007267">
    <property type="entry name" value="GtrA_DPMS_TM"/>
</dbReference>
<comment type="similarity">
    <text evidence="2">Belongs to the GtrA family.</text>
</comment>
<dbReference type="RefSeq" id="WP_380963688.1">
    <property type="nucleotide sequence ID" value="NZ_JBHTCO010000004.1"/>
</dbReference>